<sequence length="188" mass="21502">MEQEKTTTFSRQISARIRLVAEPDVPNLHKLVSQMANYHGLSHVFTTTETSLSNTLFKFPPFHSFTALILEISPNPFPSPDIYVAGHVLVFPSYNGFFEKPGLYLDQMFVRKCYRGMRLGKLLFSAVALQDAKMGMGMVDWLVADWNEESIHLYEKMGAHCIPEYRLCKLYGENCFNTMPTSLLNFNC</sequence>
<name>A0A1S4DCC8_TOBAC</name>
<keyword evidence="1" id="KW-0808">Transferase</keyword>
<dbReference type="InterPro" id="IPR016181">
    <property type="entry name" value="Acyl_CoA_acyltransferase"/>
</dbReference>
<dbReference type="GO" id="GO:0008080">
    <property type="term" value="F:N-acetyltransferase activity"/>
    <property type="evidence" value="ECO:0000318"/>
    <property type="project" value="GO_Central"/>
</dbReference>
<gene>
    <name evidence="4" type="primary">LOC107828225</name>
</gene>
<organism evidence="4">
    <name type="scientific">Nicotiana tabacum</name>
    <name type="common">Common tobacco</name>
    <dbReference type="NCBI Taxonomy" id="4097"/>
    <lineage>
        <taxon>Eukaryota</taxon>
        <taxon>Viridiplantae</taxon>
        <taxon>Streptophyta</taxon>
        <taxon>Embryophyta</taxon>
        <taxon>Tracheophyta</taxon>
        <taxon>Spermatophyta</taxon>
        <taxon>Magnoliopsida</taxon>
        <taxon>eudicotyledons</taxon>
        <taxon>Gunneridae</taxon>
        <taxon>Pentapetalae</taxon>
        <taxon>asterids</taxon>
        <taxon>lamiids</taxon>
        <taxon>Solanales</taxon>
        <taxon>Solanaceae</taxon>
        <taxon>Nicotianoideae</taxon>
        <taxon>Nicotianeae</taxon>
        <taxon>Nicotiana</taxon>
    </lineage>
</organism>
<dbReference type="KEGG" id="nta:107828225"/>
<dbReference type="PaxDb" id="4097-A0A1S4DCC8"/>
<evidence type="ECO:0000256" key="1">
    <source>
        <dbReference type="ARBA" id="ARBA00022679"/>
    </source>
</evidence>
<protein>
    <submittedName>
        <fullName evidence="4">L-ornithine N5-acetyltransferase NATA1-like</fullName>
    </submittedName>
</protein>
<keyword evidence="2" id="KW-0012">Acyltransferase</keyword>
<dbReference type="PROSITE" id="PS51186">
    <property type="entry name" value="GNAT"/>
    <property type="match status" value="1"/>
</dbReference>
<feature type="domain" description="N-acetyltransferase" evidence="3">
    <location>
        <begin position="15"/>
        <end position="178"/>
    </location>
</feature>
<dbReference type="PANTHER" id="PTHR10545">
    <property type="entry name" value="DIAMINE N-ACETYLTRANSFERASE"/>
    <property type="match status" value="1"/>
</dbReference>
<dbReference type="AlphaFoldDB" id="A0A1S4DCC8"/>
<dbReference type="PANTHER" id="PTHR10545:SF55">
    <property type="entry name" value="ACETYLTRANSFERASE NATA1-LIKE-RELATED"/>
    <property type="match status" value="1"/>
</dbReference>
<proteinExistence type="predicted"/>
<accession>A0A1S4DCC8</accession>
<dbReference type="SMR" id="A0A1S4DCC8"/>
<evidence type="ECO:0000313" key="4">
    <source>
        <dbReference type="RefSeq" id="XP_016510993.1"/>
    </source>
</evidence>
<dbReference type="Gene3D" id="3.40.630.30">
    <property type="match status" value="1"/>
</dbReference>
<reference evidence="4" key="1">
    <citation type="submission" date="2025-08" db="UniProtKB">
        <authorList>
            <consortium name="RefSeq"/>
        </authorList>
    </citation>
    <scope>IDENTIFICATION</scope>
</reference>
<dbReference type="SUPFAM" id="SSF55729">
    <property type="entry name" value="Acyl-CoA N-acyltransferases (Nat)"/>
    <property type="match status" value="1"/>
</dbReference>
<dbReference type="InterPro" id="IPR000182">
    <property type="entry name" value="GNAT_dom"/>
</dbReference>
<evidence type="ECO:0000259" key="3">
    <source>
        <dbReference type="PROSITE" id="PS51186"/>
    </source>
</evidence>
<dbReference type="STRING" id="4097.A0A1S4DCC8"/>
<dbReference type="InterPro" id="IPR051016">
    <property type="entry name" value="Diverse_Substrate_AcTransf"/>
</dbReference>
<dbReference type="OrthoDB" id="7305308at2759"/>
<evidence type="ECO:0000256" key="2">
    <source>
        <dbReference type="ARBA" id="ARBA00023315"/>
    </source>
</evidence>
<dbReference type="RefSeq" id="XP_016510993.1">
    <property type="nucleotide sequence ID" value="XM_016655507.1"/>
</dbReference>
<dbReference type="Pfam" id="PF00583">
    <property type="entry name" value="Acetyltransf_1"/>
    <property type="match status" value="1"/>
</dbReference>